<keyword evidence="1" id="KW-0812">Transmembrane</keyword>
<feature type="transmembrane region" description="Helical" evidence="1">
    <location>
        <begin position="18"/>
        <end position="38"/>
    </location>
</feature>
<feature type="transmembrane region" description="Helical" evidence="1">
    <location>
        <begin position="80"/>
        <end position="97"/>
    </location>
</feature>
<feature type="transmembrane region" description="Helical" evidence="1">
    <location>
        <begin position="50"/>
        <end position="68"/>
    </location>
</feature>
<keyword evidence="1" id="KW-0472">Membrane</keyword>
<evidence type="ECO:0000256" key="1">
    <source>
        <dbReference type="SAM" id="Phobius"/>
    </source>
</evidence>
<protein>
    <submittedName>
        <fullName evidence="2">Orf142</fullName>
    </submittedName>
</protein>
<gene>
    <name evidence="2" type="primary">orf142</name>
    <name evidence="2" type="ORF">ErsatMp005</name>
</gene>
<reference evidence="2" key="1">
    <citation type="journal article" date="2014" name="PLoS ONE">
        <title>Complete Mitochondrial Genome of Eruca sativa Mill. (Garden Rocket).</title>
        <authorList>
            <person name="Wang Y."/>
            <person name="Chu P."/>
            <person name="Yang Q."/>
            <person name="Chang S."/>
            <person name="Chen J."/>
            <person name="Hu M."/>
            <person name="Guan R."/>
        </authorList>
    </citation>
    <scope>NUCLEOTIDE SEQUENCE</scope>
    <source>
        <tissue evidence="2">Etiolated seedling</tissue>
    </source>
</reference>
<dbReference type="AlphaFoldDB" id="A0A088BGJ1"/>
<accession>A0A088BGJ1</accession>
<keyword evidence="2" id="KW-0496">Mitochondrion</keyword>
<organism evidence="2">
    <name type="scientific">Eruca vesicaria subsp. sativa</name>
    <name type="common">Garden rocket</name>
    <name type="synonym">Eruca sativa</name>
    <dbReference type="NCBI Taxonomy" id="29727"/>
    <lineage>
        <taxon>Eukaryota</taxon>
        <taxon>Viridiplantae</taxon>
        <taxon>Streptophyta</taxon>
        <taxon>Embryophyta</taxon>
        <taxon>Tracheophyta</taxon>
        <taxon>Spermatophyta</taxon>
        <taxon>Magnoliopsida</taxon>
        <taxon>eudicotyledons</taxon>
        <taxon>Gunneridae</taxon>
        <taxon>Pentapetalae</taxon>
        <taxon>rosids</taxon>
        <taxon>malvids</taxon>
        <taxon>Brassicales</taxon>
        <taxon>Brassicaceae</taxon>
        <taxon>Brassiceae</taxon>
        <taxon>Eruca</taxon>
    </lineage>
</organism>
<keyword evidence="1" id="KW-1133">Transmembrane helix</keyword>
<proteinExistence type="predicted"/>
<dbReference type="EMBL" id="KF442616">
    <property type="protein sequence ID" value="AGY62767.1"/>
    <property type="molecule type" value="Genomic_DNA"/>
</dbReference>
<sequence length="142" mass="15887">MVSGACIIFLCFKRRGKLAFFFLFFIYFLSSTGIGVFFDSFGAGRREHIMPHSLCFSSLSFIYFLGFIPFSKEYPGGTTTFGPLTLWSIALFSSLLSKPGMARRVDRGTRPLSSFIGNSSICVRRGKEMTRIWIGLNFGVGL</sequence>
<name>A0A088BGJ1_ERUVS</name>
<evidence type="ECO:0000313" key="2">
    <source>
        <dbReference type="EMBL" id="AGY62767.1"/>
    </source>
</evidence>
<geneLocation type="mitochondrion" evidence="2"/>